<evidence type="ECO:0000313" key="2">
    <source>
        <dbReference type="EMBL" id="MQM28911.1"/>
    </source>
</evidence>
<dbReference type="Pfam" id="PF26348">
    <property type="entry name" value="SRA_ScoMcrA"/>
    <property type="match status" value="1"/>
</dbReference>
<organism evidence="2 3">
    <name type="scientific">Glycomyces albidus</name>
    <dbReference type="NCBI Taxonomy" id="2656774"/>
    <lineage>
        <taxon>Bacteria</taxon>
        <taxon>Bacillati</taxon>
        <taxon>Actinomycetota</taxon>
        <taxon>Actinomycetes</taxon>
        <taxon>Glycomycetales</taxon>
        <taxon>Glycomycetaceae</taxon>
        <taxon>Glycomyces</taxon>
    </lineage>
</organism>
<dbReference type="Proteomes" id="UP000477750">
    <property type="component" value="Unassembled WGS sequence"/>
</dbReference>
<evidence type="ECO:0000313" key="3">
    <source>
        <dbReference type="Proteomes" id="UP000477750"/>
    </source>
</evidence>
<dbReference type="AlphaFoldDB" id="A0A6L5GH27"/>
<gene>
    <name evidence="2" type="ORF">GFD30_25600</name>
</gene>
<dbReference type="EMBL" id="WIAO01000066">
    <property type="protein sequence ID" value="MQM28911.1"/>
    <property type="molecule type" value="Genomic_DNA"/>
</dbReference>
<dbReference type="InterPro" id="IPR058712">
    <property type="entry name" value="SRA_ScoMcrA"/>
</dbReference>
<comment type="caution">
    <text evidence="2">The sequence shown here is derived from an EMBL/GenBank/DDBJ whole genome shotgun (WGS) entry which is preliminary data.</text>
</comment>
<feature type="domain" description="ScoMcrA-like SRA" evidence="1">
    <location>
        <begin position="12"/>
        <end position="153"/>
    </location>
</feature>
<accession>A0A6L5GH27</accession>
<proteinExistence type="predicted"/>
<evidence type="ECO:0000259" key="1">
    <source>
        <dbReference type="Pfam" id="PF26348"/>
    </source>
</evidence>
<reference evidence="2 3" key="1">
    <citation type="submission" date="2019-10" db="EMBL/GenBank/DDBJ databases">
        <title>Glycomyces albidus sp. nov., a novel actinomycete isolated from rhizosphere soil of wheat (Triticum aestivum L.).</title>
        <authorList>
            <person name="Qian L."/>
        </authorList>
    </citation>
    <scope>NUCLEOTIDE SEQUENCE [LARGE SCALE GENOMIC DNA]</scope>
    <source>
        <strain evidence="2 3">NEAU-7082</strain>
    </source>
</reference>
<keyword evidence="3" id="KW-1185">Reference proteome</keyword>
<sequence>MTEDKEFELGRYYTRAELVATWGGSKQSGIAPSAKTKNVLVYTDPEVGEKHGYHDTLNLRDDYGPLVWYTGAGDDGDQHFAKGSDNYRLLHHKEQGRTIRLFQAAGRVKGTDTKLHKYLGEYELDEGRPYFERLIPDGDGGKRTVMVFQLRPLGPVADPAVEPVVIPPGQVYLDAHPERELRVLRENTSRLVDPERNAAAPIVRKPTGAVSARRREADLTDRFRAHLESHGNEVKRFELGIEGLTSELLTDLFDVTNKVLYEAKGRTDRNSIRLAIGQLFDYRRHAVPKPESVAILLPEAPNEDLRDLIASVGISLVYEENGKFIGWPIGAGVRED</sequence>
<dbReference type="RefSeq" id="WP_153027986.1">
    <property type="nucleotide sequence ID" value="NZ_WIAO01000066.1"/>
</dbReference>
<protein>
    <recommendedName>
        <fullName evidence="1">ScoMcrA-like SRA domain-containing protein</fullName>
    </recommendedName>
</protein>
<name>A0A6L5GH27_9ACTN</name>